<evidence type="ECO:0000256" key="3">
    <source>
        <dbReference type="ARBA" id="ARBA00022692"/>
    </source>
</evidence>
<name>A0ABQ7X959_BRANA</name>
<feature type="transmembrane region" description="Helical" evidence="6">
    <location>
        <begin position="304"/>
        <end position="323"/>
    </location>
</feature>
<gene>
    <name evidence="8" type="ORF">HID58_090852</name>
</gene>
<comment type="subcellular location">
    <subcellularLocation>
        <location evidence="1">Membrane</location>
        <topology evidence="1">Multi-pass membrane protein</topology>
    </subcellularLocation>
</comment>
<feature type="domain" description="EamA" evidence="7">
    <location>
        <begin position="535"/>
        <end position="634"/>
    </location>
</feature>
<evidence type="ECO:0000313" key="9">
    <source>
        <dbReference type="Proteomes" id="UP000824890"/>
    </source>
</evidence>
<feature type="transmembrane region" description="Helical" evidence="6">
    <location>
        <begin position="100"/>
        <end position="121"/>
    </location>
</feature>
<evidence type="ECO:0000313" key="8">
    <source>
        <dbReference type="EMBL" id="KAH0852348.1"/>
    </source>
</evidence>
<evidence type="ECO:0000256" key="5">
    <source>
        <dbReference type="ARBA" id="ARBA00023136"/>
    </source>
</evidence>
<keyword evidence="3 6" id="KW-0812">Transmembrane</keyword>
<feature type="transmembrane region" description="Helical" evidence="6">
    <location>
        <begin position="807"/>
        <end position="826"/>
    </location>
</feature>
<feature type="transmembrane region" description="Helical" evidence="6">
    <location>
        <begin position="743"/>
        <end position="764"/>
    </location>
</feature>
<feature type="transmembrane region" description="Helical" evidence="6">
    <location>
        <begin position="161"/>
        <end position="181"/>
    </location>
</feature>
<dbReference type="Proteomes" id="UP000824890">
    <property type="component" value="Unassembled WGS sequence"/>
</dbReference>
<sequence>MEKCDVYGLELLAGRKPVEYGKDSFVILSNNALTSKSYQNVLIIVNESEEERRAERVEMTRKYFQREVLPVTALVIMECANVGLNTLFKAATLQGMGFHVFIVYSYGLAALLLLPSLFFSYRSRTLPPMNFSILYKVVLLGLIGCCSNIMGYTGINYSSPTLASAISNLTPAFTFLLAILFRMESVSFKRTSSVAKMLGTIVSIGGAFIVTLYNGPVVINMSPPSISLRSQSPNHDWIIGAGFLAVEYFMVPLWYIVQTQIMREYPSEFTVVCYYSFGVSFWTGLVTLFTEGSDLSAWKIKPNIALVSIVCSGLFGSCINNTIHTWALRIKGPLFVAMFKPLSIAIAVAMGVIFLRDSLYIGSLIGATVITIGFYTVMWGKAKEMALVEDDNKANNEDANEADLDSPSGSQKAPLLESYKNDEHLTILFPFTNCLVNVFDLSLIGATVITIGFYTVMWGKAKEMALVEDDNKANNEDANEADLDSPSGSQKAPLLESYKNDEHNLSFLIMAGAVSLWRREAVFLTAMLASETGIVGMNTLFKAATSKGLNSYAFLGYSYLLASLLLLPSNIISNRSRSLPPLSFSILSKIGLLGLLGSMYVITGYIGVKYSNPTLASAISNITPALTFILAIIFSIAQSQSYFVVNNTLLMEKVNFKERSSVAKVMGTVLSLVGALVVVLYHGPSVFVASSPPYLHFRQLSPSLSSSNSDWIIGGCLLTIKDIFVSISFILQAHIMTEYPAAFTVSFFYSMCVSILTSLTGLVVEKDNPSIWIIRFDITLISIVTMGIFTPVYYVIHSWTVRYKGPLYLAIFKPLSILIAVVMSAIFLGDSLYLGCLIGGVLITLGFYAVMWGKANEDKTRVEAGEEYHLDSWVPLCTVALEVPKPRMAYAFSVLRDLKLPVNGYAMDIVLLSSLPFVKSSLLFLFP</sequence>
<evidence type="ECO:0000256" key="4">
    <source>
        <dbReference type="ARBA" id="ARBA00022989"/>
    </source>
</evidence>
<reference evidence="8 9" key="1">
    <citation type="submission" date="2021-05" db="EMBL/GenBank/DDBJ databases">
        <title>Genome Assembly of Synthetic Allotetraploid Brassica napus Reveals Homoeologous Exchanges between Subgenomes.</title>
        <authorList>
            <person name="Davis J.T."/>
        </authorList>
    </citation>
    <scope>NUCLEOTIDE SEQUENCE [LARGE SCALE GENOMIC DNA]</scope>
    <source>
        <strain evidence="9">cv. Da-Ae</strain>
        <tissue evidence="8">Seedling</tissue>
    </source>
</reference>
<feature type="transmembrane region" description="Helical" evidence="6">
    <location>
        <begin position="133"/>
        <end position="155"/>
    </location>
</feature>
<dbReference type="InterPro" id="IPR037185">
    <property type="entry name" value="EmrE-like"/>
</dbReference>
<feature type="transmembrane region" description="Helical" evidence="6">
    <location>
        <begin position="665"/>
        <end position="691"/>
    </location>
</feature>
<keyword evidence="5 6" id="KW-0472">Membrane</keyword>
<feature type="transmembrane region" description="Helical" evidence="6">
    <location>
        <begin position="711"/>
        <end position="731"/>
    </location>
</feature>
<feature type="transmembrane region" description="Helical" evidence="6">
    <location>
        <begin position="237"/>
        <end position="257"/>
    </location>
</feature>
<feature type="transmembrane region" description="Helical" evidence="6">
    <location>
        <begin position="360"/>
        <end position="378"/>
    </location>
</feature>
<feature type="transmembrane region" description="Helical" evidence="6">
    <location>
        <begin position="832"/>
        <end position="851"/>
    </location>
</feature>
<dbReference type="InterPro" id="IPR000620">
    <property type="entry name" value="EamA_dom"/>
</dbReference>
<evidence type="ECO:0000256" key="1">
    <source>
        <dbReference type="ARBA" id="ARBA00004141"/>
    </source>
</evidence>
<feature type="transmembrane region" description="Helical" evidence="6">
    <location>
        <begin position="770"/>
        <end position="795"/>
    </location>
</feature>
<dbReference type="SUPFAM" id="SSF103481">
    <property type="entry name" value="Multidrug resistance efflux transporter EmrE"/>
    <property type="match status" value="3"/>
</dbReference>
<evidence type="ECO:0000256" key="2">
    <source>
        <dbReference type="ARBA" id="ARBA00007635"/>
    </source>
</evidence>
<feature type="transmembrane region" description="Helical" evidence="6">
    <location>
        <begin position="553"/>
        <end position="572"/>
    </location>
</feature>
<keyword evidence="4 6" id="KW-1133">Transmembrane helix</keyword>
<feature type="transmembrane region" description="Helical" evidence="6">
    <location>
        <begin position="68"/>
        <end position="88"/>
    </location>
</feature>
<dbReference type="Pfam" id="PF00892">
    <property type="entry name" value="EamA"/>
    <property type="match status" value="2"/>
</dbReference>
<feature type="transmembrane region" description="Helical" evidence="6">
    <location>
        <begin position="626"/>
        <end position="645"/>
    </location>
</feature>
<comment type="similarity">
    <text evidence="2">Belongs to the drug/metabolite transporter (DMT) superfamily. Plant drug/metabolite exporter (P-DME) (TC 2.A.7.4) family.</text>
</comment>
<feature type="domain" description="EamA" evidence="7">
    <location>
        <begin position="79"/>
        <end position="211"/>
    </location>
</feature>
<feature type="transmembrane region" description="Helical" evidence="6">
    <location>
        <begin position="584"/>
        <end position="606"/>
    </location>
</feature>
<feature type="transmembrane region" description="Helical" evidence="6">
    <location>
        <begin position="335"/>
        <end position="354"/>
    </location>
</feature>
<comment type="caution">
    <text evidence="8">The sequence shown here is derived from an EMBL/GenBank/DDBJ whole genome shotgun (WGS) entry which is preliminary data.</text>
</comment>
<evidence type="ECO:0000259" key="7">
    <source>
        <dbReference type="Pfam" id="PF00892"/>
    </source>
</evidence>
<dbReference type="EMBL" id="JAGKQM010001121">
    <property type="protein sequence ID" value="KAH0852348.1"/>
    <property type="molecule type" value="Genomic_DNA"/>
</dbReference>
<accession>A0ABQ7X959</accession>
<organism evidence="8 9">
    <name type="scientific">Brassica napus</name>
    <name type="common">Rape</name>
    <dbReference type="NCBI Taxonomy" id="3708"/>
    <lineage>
        <taxon>Eukaryota</taxon>
        <taxon>Viridiplantae</taxon>
        <taxon>Streptophyta</taxon>
        <taxon>Embryophyta</taxon>
        <taxon>Tracheophyta</taxon>
        <taxon>Spermatophyta</taxon>
        <taxon>Magnoliopsida</taxon>
        <taxon>eudicotyledons</taxon>
        <taxon>Gunneridae</taxon>
        <taxon>Pentapetalae</taxon>
        <taxon>rosids</taxon>
        <taxon>malvids</taxon>
        <taxon>Brassicales</taxon>
        <taxon>Brassicaceae</taxon>
        <taxon>Brassiceae</taxon>
        <taxon>Brassica</taxon>
    </lineage>
</organism>
<keyword evidence="9" id="KW-1185">Reference proteome</keyword>
<proteinExistence type="inferred from homology"/>
<dbReference type="PANTHER" id="PTHR31218">
    <property type="entry name" value="WAT1-RELATED PROTEIN"/>
    <property type="match status" value="1"/>
</dbReference>
<feature type="transmembrane region" description="Helical" evidence="6">
    <location>
        <begin position="269"/>
        <end position="289"/>
    </location>
</feature>
<dbReference type="InterPro" id="IPR030184">
    <property type="entry name" value="WAT1-related"/>
</dbReference>
<evidence type="ECO:0000256" key="6">
    <source>
        <dbReference type="SAM" id="Phobius"/>
    </source>
</evidence>
<protein>
    <recommendedName>
        <fullName evidence="7">EamA domain-containing protein</fullName>
    </recommendedName>
</protein>
<feature type="transmembrane region" description="Helical" evidence="6">
    <location>
        <begin position="193"/>
        <end position="213"/>
    </location>
</feature>